<evidence type="ECO:0000256" key="1">
    <source>
        <dbReference type="ARBA" id="ARBA00022505"/>
    </source>
</evidence>
<dbReference type="InterPro" id="IPR008274">
    <property type="entry name" value="AldOxase/xan_DH_MoCoBD1"/>
</dbReference>
<dbReference type="AlphaFoldDB" id="A0A2R3QFA3"/>
<dbReference type="SUPFAM" id="SSF54665">
    <property type="entry name" value="CO dehydrogenase molybdoprotein N-domain-like"/>
    <property type="match status" value="1"/>
</dbReference>
<proteinExistence type="predicted"/>
<dbReference type="InterPro" id="IPR036856">
    <property type="entry name" value="Ald_Oxase/Xan_DH_a/b_sf"/>
</dbReference>
<keyword evidence="5" id="KW-1185">Reference proteome</keyword>
<dbReference type="GO" id="GO:0016491">
    <property type="term" value="F:oxidoreductase activity"/>
    <property type="evidence" value="ECO:0007669"/>
    <property type="project" value="UniProtKB-KW"/>
</dbReference>
<dbReference type="InterPro" id="IPR046867">
    <property type="entry name" value="AldOxase/xan_DH_MoCoBD2"/>
</dbReference>
<dbReference type="InterPro" id="IPR000674">
    <property type="entry name" value="Ald_Oxase/Xan_DH_a/b"/>
</dbReference>
<keyword evidence="2" id="KW-0560">Oxidoreductase</keyword>
<dbReference type="Gene3D" id="3.30.365.10">
    <property type="entry name" value="Aldehyde oxidase/xanthine dehydrogenase, molybdopterin binding domain"/>
    <property type="match status" value="4"/>
</dbReference>
<dbReference type="Pfam" id="PF20256">
    <property type="entry name" value="MoCoBD_2"/>
    <property type="match status" value="1"/>
</dbReference>
<dbReference type="InterPro" id="IPR016208">
    <property type="entry name" value="Ald_Oxase/xanthine_DH-like"/>
</dbReference>
<evidence type="ECO:0000256" key="2">
    <source>
        <dbReference type="ARBA" id="ARBA00023002"/>
    </source>
</evidence>
<dbReference type="EMBL" id="CP027667">
    <property type="protein sequence ID" value="AVO50443.1"/>
    <property type="molecule type" value="Genomic_DNA"/>
</dbReference>
<organism evidence="4 5">
    <name type="scientific">Melaminivora suipulveris</name>
    <dbReference type="NCBI Taxonomy" id="2109913"/>
    <lineage>
        <taxon>Bacteria</taxon>
        <taxon>Pseudomonadati</taxon>
        <taxon>Pseudomonadota</taxon>
        <taxon>Betaproteobacteria</taxon>
        <taxon>Burkholderiales</taxon>
        <taxon>Comamonadaceae</taxon>
        <taxon>Melaminivora</taxon>
    </lineage>
</organism>
<dbReference type="Gene3D" id="3.90.1170.50">
    <property type="entry name" value="Aldehyde oxidase/xanthine dehydrogenase, a/b hammerhead"/>
    <property type="match status" value="1"/>
</dbReference>
<reference evidence="4 5" key="1">
    <citation type="submission" date="2018-03" db="EMBL/GenBank/DDBJ databases">
        <title>Genome sequencing of Melaminivora sp.</title>
        <authorList>
            <person name="Kim S.-J."/>
            <person name="Heo J."/>
            <person name="Ahn J.-H."/>
            <person name="Kwon S.-W."/>
        </authorList>
    </citation>
    <scope>NUCLEOTIDE SEQUENCE [LARGE SCALE GENOMIC DNA]</scope>
    <source>
        <strain evidence="4 5">SC2-9</strain>
    </source>
</reference>
<evidence type="ECO:0000313" key="5">
    <source>
        <dbReference type="Proteomes" id="UP000237925"/>
    </source>
</evidence>
<name>A0A2R3QFA3_9BURK</name>
<dbReference type="Pfam" id="PF01315">
    <property type="entry name" value="Ald_Xan_dh_C"/>
    <property type="match status" value="1"/>
</dbReference>
<dbReference type="KEGG" id="mela:C6568_15245"/>
<dbReference type="PANTHER" id="PTHR11908:SF132">
    <property type="entry name" value="ALDEHYDE OXIDASE 1-RELATED"/>
    <property type="match status" value="1"/>
</dbReference>
<dbReference type="GO" id="GO:0005506">
    <property type="term" value="F:iron ion binding"/>
    <property type="evidence" value="ECO:0007669"/>
    <property type="project" value="InterPro"/>
</dbReference>
<dbReference type="SMART" id="SM01008">
    <property type="entry name" value="Ald_Xan_dh_C"/>
    <property type="match status" value="1"/>
</dbReference>
<dbReference type="Pfam" id="PF02738">
    <property type="entry name" value="MoCoBD_1"/>
    <property type="match status" value="1"/>
</dbReference>
<dbReference type="OrthoDB" id="221297at2"/>
<dbReference type="Proteomes" id="UP000237925">
    <property type="component" value="Chromosome"/>
</dbReference>
<evidence type="ECO:0000259" key="3">
    <source>
        <dbReference type="SMART" id="SM01008"/>
    </source>
</evidence>
<evidence type="ECO:0000313" key="4">
    <source>
        <dbReference type="EMBL" id="AVO50443.1"/>
    </source>
</evidence>
<gene>
    <name evidence="4" type="ORF">C6568_15245</name>
</gene>
<accession>A0A2R3QFA3</accession>
<dbReference type="RefSeq" id="WP_106684894.1">
    <property type="nucleotide sequence ID" value="NZ_CP027667.1"/>
</dbReference>
<feature type="domain" description="Aldehyde oxidase/xanthine dehydrogenase a/b hammerhead" evidence="3">
    <location>
        <begin position="26"/>
        <end position="145"/>
    </location>
</feature>
<protein>
    <submittedName>
        <fullName evidence="4">Carbon monoxide dehydrogenase</fullName>
    </submittedName>
</protein>
<sequence>MGASDFAKLPHIGESLKRKEDARFLTGVGNYTDDINQAHQKYAVFVRSPHAHARIKGIDTGAAAAMPGVAAVYSGKDIEGKMGGLPCGWLISNPDGTPMKEPMHPILAIGKVRYVGDHVAMVVADSLQQARDAAEAVQVDYEELAPVIDMKRAKDGPALHDEAPDNQCYKWTLGDKAAVDAAFANAAHVSKLDLVNNRLIPNAIEPRAANASYNRATDEYTLYVANQNPHVERLLLTAFVLGLPEHKVRVIAPDVGGGFGSKIFLYAEDVAVTWAARQLGCAVKWTSDRSEAFLSDCHGRDHITHAEMAMDQDGKFLAMRVHTDANLGAYLSTFASSVPTILYGTLLAGQYATPQIYVEVDGWFTSTAPVDAYRGAGRPEATYVVERLVTRCAWDLGLAQDEIRKRNFIKDFPYQTPVALQYDTGDYFACMDQAQQLADVSGFEARRKASEAKGLKRGIGYSSYIEACGLAPSNIAGALGARAGLFEAGEVRVHPTGSVTVFTGSHSHGQGHETTFAQLVAARLGLDPSQVDIVHGDTGRVPFGMGTYGSRSLSVGGTAIMKALDKIEAKAKKIAAHLMEASDADIEFANGEFTVKGTDKKVPFAQVSLAAYVPHNYPLDKLEPGLNETAFYDPTNFTYPAGTHICEVEIDPETGVVRVDRYTAVDDFGVIINPMIVEGQVHGGLVQGIGQALQEYGVYDPDSGQLLTGSYMDYQMPRAEDFPQFRLGHVCTPCTHNPIGAKGCGEAGAIGSPPAVMNAVLDALKDLGVRDMDMPATPHRTWQAIQQARQSAKA</sequence>
<keyword evidence="1" id="KW-0500">Molybdenum</keyword>
<dbReference type="PANTHER" id="PTHR11908">
    <property type="entry name" value="XANTHINE DEHYDROGENASE"/>
    <property type="match status" value="1"/>
</dbReference>
<dbReference type="InterPro" id="IPR037165">
    <property type="entry name" value="AldOxase/xan_DH_Mopterin-bd_sf"/>
</dbReference>
<dbReference type="SUPFAM" id="SSF56003">
    <property type="entry name" value="Molybdenum cofactor-binding domain"/>
    <property type="match status" value="1"/>
</dbReference>